<sequence>MVKYYPEELTVPKFNHMVPKEFKLTNWPELERLQDIEDRKRRGKGAPKKAKTEALQLLQEGWKLEDIVDALGVFIGVKPIIVNVTTSLLVMLAETPRALLPAGALPAAGRRTQYIVPEHQGHVALTYALPFLLFLDVLSAVFCADSILALNLKLPLYR</sequence>
<keyword evidence="1" id="KW-0472">Membrane</keyword>
<dbReference type="Pfam" id="PF08293">
    <property type="entry name" value="MRP-S33"/>
    <property type="match status" value="1"/>
</dbReference>
<evidence type="ECO:0000256" key="1">
    <source>
        <dbReference type="SAM" id="Phobius"/>
    </source>
</evidence>
<gene>
    <name evidence="2" type="ORF">A0H81_04928</name>
</gene>
<accession>A0A1C7MKA9</accession>
<dbReference type="STRING" id="5627.A0A1C7MKA9"/>
<evidence type="ECO:0000313" key="2">
    <source>
        <dbReference type="EMBL" id="OBZ75464.1"/>
    </source>
</evidence>
<dbReference type="AlphaFoldDB" id="A0A1C7MKA9"/>
<evidence type="ECO:0000313" key="3">
    <source>
        <dbReference type="Proteomes" id="UP000092993"/>
    </source>
</evidence>
<keyword evidence="3" id="KW-1185">Reference proteome</keyword>
<dbReference type="Proteomes" id="UP000092993">
    <property type="component" value="Unassembled WGS sequence"/>
</dbReference>
<dbReference type="OrthoDB" id="2257454at2759"/>
<dbReference type="InterPro" id="IPR013219">
    <property type="entry name" value="Ribosomal_mS33"/>
</dbReference>
<reference evidence="2 3" key="1">
    <citation type="submission" date="2016-03" db="EMBL/GenBank/DDBJ databases">
        <title>Whole genome sequencing of Grifola frondosa 9006-11.</title>
        <authorList>
            <person name="Min B."/>
            <person name="Park H."/>
            <person name="Kim J.-G."/>
            <person name="Cho H."/>
            <person name="Oh Y.-L."/>
            <person name="Kong W.-S."/>
            <person name="Choi I.-G."/>
        </authorList>
    </citation>
    <scope>NUCLEOTIDE SEQUENCE [LARGE SCALE GENOMIC DNA]</scope>
    <source>
        <strain evidence="2 3">9006-11</strain>
    </source>
</reference>
<keyword evidence="1" id="KW-1133">Transmembrane helix</keyword>
<comment type="caution">
    <text evidence="2">The sequence shown here is derived from an EMBL/GenBank/DDBJ whole genome shotgun (WGS) entry which is preliminary data.</text>
</comment>
<dbReference type="EMBL" id="LUGG01000004">
    <property type="protein sequence ID" value="OBZ75464.1"/>
    <property type="molecule type" value="Genomic_DNA"/>
</dbReference>
<proteinExistence type="predicted"/>
<keyword evidence="1" id="KW-0812">Transmembrane</keyword>
<organism evidence="2 3">
    <name type="scientific">Grifola frondosa</name>
    <name type="common">Maitake</name>
    <name type="synonym">Polyporus frondosus</name>
    <dbReference type="NCBI Taxonomy" id="5627"/>
    <lineage>
        <taxon>Eukaryota</taxon>
        <taxon>Fungi</taxon>
        <taxon>Dikarya</taxon>
        <taxon>Basidiomycota</taxon>
        <taxon>Agaricomycotina</taxon>
        <taxon>Agaricomycetes</taxon>
        <taxon>Polyporales</taxon>
        <taxon>Grifolaceae</taxon>
        <taxon>Grifola</taxon>
    </lineage>
</organism>
<feature type="transmembrane region" description="Helical" evidence="1">
    <location>
        <begin position="127"/>
        <end position="152"/>
    </location>
</feature>
<protein>
    <submittedName>
        <fullName evidence="2">Uncharacterized protein</fullName>
    </submittedName>
</protein>
<name>A0A1C7MKA9_GRIFR</name>